<organism evidence="1 2">
    <name type="scientific">Enterovibrio norvegicus</name>
    <dbReference type="NCBI Taxonomy" id="188144"/>
    <lineage>
        <taxon>Bacteria</taxon>
        <taxon>Pseudomonadati</taxon>
        <taxon>Pseudomonadota</taxon>
        <taxon>Gammaproteobacteria</taxon>
        <taxon>Vibrionales</taxon>
        <taxon>Vibrionaceae</taxon>
        <taxon>Enterovibrio</taxon>
    </lineage>
</organism>
<accession>A0ABV4L6T8</accession>
<name>A0ABV4L6T8_9GAMM</name>
<evidence type="ECO:0000313" key="2">
    <source>
        <dbReference type="Proteomes" id="UP001569154"/>
    </source>
</evidence>
<comment type="caution">
    <text evidence="1">The sequence shown here is derived from an EMBL/GenBank/DDBJ whole genome shotgun (WGS) entry which is preliminary data.</text>
</comment>
<dbReference type="SUPFAM" id="SSF48452">
    <property type="entry name" value="TPR-like"/>
    <property type="match status" value="1"/>
</dbReference>
<dbReference type="Gene3D" id="1.25.40.10">
    <property type="entry name" value="Tetratricopeptide repeat domain"/>
    <property type="match status" value="1"/>
</dbReference>
<protein>
    <submittedName>
        <fullName evidence="1">Uncharacterized protein</fullName>
    </submittedName>
</protein>
<reference evidence="1 2" key="1">
    <citation type="submission" date="2024-06" db="EMBL/GenBank/DDBJ databases">
        <authorList>
            <person name="Steensen K."/>
            <person name="Seneca J."/>
            <person name="Bartlau N."/>
            <person name="Yu A.X."/>
            <person name="Polz M.F."/>
        </authorList>
    </citation>
    <scope>NUCLEOTIDE SEQUENCE [LARGE SCALE GENOMIC DNA]</scope>
    <source>
        <strain evidence="1 2">1F260</strain>
    </source>
</reference>
<evidence type="ECO:0000313" key="1">
    <source>
        <dbReference type="EMBL" id="MEZ8083418.1"/>
    </source>
</evidence>
<dbReference type="Gene3D" id="3.40.50.300">
    <property type="entry name" value="P-loop containing nucleotide triphosphate hydrolases"/>
    <property type="match status" value="1"/>
</dbReference>
<proteinExistence type="predicted"/>
<dbReference type="EMBL" id="JBGONM010000061">
    <property type="protein sequence ID" value="MEZ8083418.1"/>
    <property type="molecule type" value="Genomic_DNA"/>
</dbReference>
<dbReference type="InterPro" id="IPR011990">
    <property type="entry name" value="TPR-like_helical_dom_sf"/>
</dbReference>
<gene>
    <name evidence="1" type="ORF">ACED35_20070</name>
</gene>
<dbReference type="RefSeq" id="WP_371735019.1">
    <property type="nucleotide sequence ID" value="NZ_JBGONM010000061.1"/>
</dbReference>
<dbReference type="Proteomes" id="UP001569154">
    <property type="component" value="Unassembled WGS sequence"/>
</dbReference>
<dbReference type="InterPro" id="IPR027417">
    <property type="entry name" value="P-loop_NTPase"/>
</dbReference>
<dbReference type="SUPFAM" id="SSF52540">
    <property type="entry name" value="P-loop containing nucleoside triphosphate hydrolases"/>
    <property type="match status" value="1"/>
</dbReference>
<keyword evidence="2" id="KW-1185">Reference proteome</keyword>
<sequence>MGKYMVLICSGFHRSATSVTANYLYDAGLDMGTNLMGAHISNAKGHFEDWDAVLLHDEQLARNKTDWQFHDDVTLNTDKGFLDDYVRKRSKVSQYWGVKDPRACLFLNEWKQSLGDAGHFLFVARHWSSCIESLLHRHSRDLAYGLPNVNRDMVGAQFWVQPELAAKMWLSYNKRLVEFAKENPQITIIATQRSLFEGAPVIQEINTKFGFVLNEEVKSPFDSSLFRDKANQRVISQLSHSLQAQLNAVWNELLELATFRSADEEPHIVYDELVPNALVEVQALISEQTMVGLPSKDTANHSSSWLDECLAITESAAISQFLDASPVHRLSGIEVSEWLPLVEERFALHGHVILAVAKLLLRLKAYQMAISYFQASVSLGVYFPYIDMMIGQCWQALGENTKSEFFFKKAIGANPNNPIFYTNYAKLLLILNRHCEAETQFELGYNKGLSQPGCVIPYCVFLDNQQRTDEAIAVANNFLNEWKNPSVESLLSRLMLKRDIKEGKAHYFKQTKQKLETQDTMGWLARTCSVIDSSLAEEDLIIRCLKHWKKLND</sequence>